<keyword evidence="6" id="KW-0325">Glycoprotein</keyword>
<dbReference type="SUPFAM" id="SSF51445">
    <property type="entry name" value="(Trans)glycosidases"/>
    <property type="match status" value="1"/>
</dbReference>
<feature type="domain" description="Beta-hexosaminidase eukaryotic type N-terminal" evidence="10">
    <location>
        <begin position="20"/>
        <end position="78"/>
    </location>
</feature>
<dbReference type="Gene3D" id="3.30.379.10">
    <property type="entry name" value="Chitobiase/beta-hexosaminidase domain 2-like"/>
    <property type="match status" value="1"/>
</dbReference>
<dbReference type="SUPFAM" id="SSF55545">
    <property type="entry name" value="beta-N-acetylhexosaminidase-like domain"/>
    <property type="match status" value="1"/>
</dbReference>
<keyword evidence="5" id="KW-0378">Hydrolase</keyword>
<sequence length="307" mass="35775">MFKKEDYPMIPYNWSTTDNRPSRSSLNKVVIDIKTTDDHLDMDTDESYILTVPISGEAVLQAETVYGALHGLETLSQLVQYYPERRSYYIPNVPWKISDFPKYKHRGILLDTSPLSWNKLNVFHWHMLDSTSFPYVSKKYPELAAKGAYSPRHVYTAMDIKKIVQYAKERGVRVIPEMEAPGHSTAWGYELTKYVAPLNIAHPKTKEVVYGLIDEWAELFPDSFFHAAGDEVIMQCWSNDTYITDHLQKNNQTLIQLFEEFVLDMEDHVRQKNKTVIVWQEMLLEYHFNLPKDTVIQVWIGSEGVKE</sequence>
<comment type="similarity">
    <text evidence="2">Belongs to the glycosyl hydrolase 20 family.</text>
</comment>
<dbReference type="Pfam" id="PF14845">
    <property type="entry name" value="Glycohydro_20b2"/>
    <property type="match status" value="1"/>
</dbReference>
<dbReference type="OrthoDB" id="428480at2759"/>
<comment type="caution">
    <text evidence="11">The sequence shown here is derived from an EMBL/GenBank/DDBJ whole genome shotgun (WGS) entry which is preliminary data.</text>
</comment>
<organism evidence="11 12">
    <name type="scientific">Modicella reniformis</name>
    <dbReference type="NCBI Taxonomy" id="1440133"/>
    <lineage>
        <taxon>Eukaryota</taxon>
        <taxon>Fungi</taxon>
        <taxon>Fungi incertae sedis</taxon>
        <taxon>Mucoromycota</taxon>
        <taxon>Mortierellomycotina</taxon>
        <taxon>Mortierellomycetes</taxon>
        <taxon>Mortierellales</taxon>
        <taxon>Mortierellaceae</taxon>
        <taxon>Modicella</taxon>
    </lineage>
</organism>
<dbReference type="Proteomes" id="UP000749646">
    <property type="component" value="Unassembled WGS sequence"/>
</dbReference>
<dbReference type="Gene3D" id="3.20.20.80">
    <property type="entry name" value="Glycosidases"/>
    <property type="match status" value="1"/>
</dbReference>
<keyword evidence="7" id="KW-0326">Glycosidase</keyword>
<comment type="catalytic activity">
    <reaction evidence="1">
        <text>Hydrolysis of terminal non-reducing N-acetyl-D-hexosamine residues in N-acetyl-beta-D-hexosaminides.</text>
        <dbReference type="EC" id="3.2.1.52"/>
    </reaction>
</comment>
<name>A0A9P6SR90_9FUNG</name>
<evidence type="ECO:0000256" key="2">
    <source>
        <dbReference type="ARBA" id="ARBA00006285"/>
    </source>
</evidence>
<evidence type="ECO:0000259" key="9">
    <source>
        <dbReference type="Pfam" id="PF00728"/>
    </source>
</evidence>
<dbReference type="GO" id="GO:0004563">
    <property type="term" value="F:beta-N-acetylhexosaminidase activity"/>
    <property type="evidence" value="ECO:0007669"/>
    <property type="project" value="UniProtKB-EC"/>
</dbReference>
<dbReference type="EMBL" id="JAAAHW010002147">
    <property type="protein sequence ID" value="KAF9992574.1"/>
    <property type="molecule type" value="Genomic_DNA"/>
</dbReference>
<evidence type="ECO:0000256" key="3">
    <source>
        <dbReference type="ARBA" id="ARBA00012663"/>
    </source>
</evidence>
<keyword evidence="12" id="KW-1185">Reference proteome</keyword>
<dbReference type="InterPro" id="IPR029018">
    <property type="entry name" value="Hex-like_dom2"/>
</dbReference>
<dbReference type="GO" id="GO:0005975">
    <property type="term" value="P:carbohydrate metabolic process"/>
    <property type="evidence" value="ECO:0007669"/>
    <property type="project" value="InterPro"/>
</dbReference>
<feature type="domain" description="Glycoside hydrolase family 20 catalytic" evidence="9">
    <location>
        <begin position="115"/>
        <end position="302"/>
    </location>
</feature>
<evidence type="ECO:0000313" key="11">
    <source>
        <dbReference type="EMBL" id="KAF9992574.1"/>
    </source>
</evidence>
<evidence type="ECO:0000256" key="6">
    <source>
        <dbReference type="ARBA" id="ARBA00023180"/>
    </source>
</evidence>
<evidence type="ECO:0000256" key="4">
    <source>
        <dbReference type="ARBA" id="ARBA00022729"/>
    </source>
</evidence>
<dbReference type="AlphaFoldDB" id="A0A9P6SR90"/>
<dbReference type="PANTHER" id="PTHR22600">
    <property type="entry name" value="BETA-HEXOSAMINIDASE"/>
    <property type="match status" value="1"/>
</dbReference>
<accession>A0A9P6SR90</accession>
<feature type="non-terminal residue" evidence="11">
    <location>
        <position position="1"/>
    </location>
</feature>
<dbReference type="PANTHER" id="PTHR22600:SF26">
    <property type="entry name" value="BETA-N-ACETYLHEXOSAMINIDASE"/>
    <property type="match status" value="1"/>
</dbReference>
<feature type="active site" description="Proton donor" evidence="8">
    <location>
        <position position="231"/>
    </location>
</feature>
<proteinExistence type="inferred from homology"/>
<dbReference type="InterPro" id="IPR029019">
    <property type="entry name" value="HEX_eukaryotic_N"/>
</dbReference>
<evidence type="ECO:0000313" key="12">
    <source>
        <dbReference type="Proteomes" id="UP000749646"/>
    </source>
</evidence>
<dbReference type="InterPro" id="IPR015883">
    <property type="entry name" value="Glyco_hydro_20_cat"/>
</dbReference>
<dbReference type="Pfam" id="PF00728">
    <property type="entry name" value="Glyco_hydro_20"/>
    <property type="match status" value="1"/>
</dbReference>
<dbReference type="GO" id="GO:0030203">
    <property type="term" value="P:glycosaminoglycan metabolic process"/>
    <property type="evidence" value="ECO:0007669"/>
    <property type="project" value="TreeGrafter"/>
</dbReference>
<dbReference type="GO" id="GO:0016020">
    <property type="term" value="C:membrane"/>
    <property type="evidence" value="ECO:0007669"/>
    <property type="project" value="TreeGrafter"/>
</dbReference>
<evidence type="ECO:0000256" key="7">
    <source>
        <dbReference type="ARBA" id="ARBA00023295"/>
    </source>
</evidence>
<gene>
    <name evidence="11" type="ORF">BGZ65_012072</name>
</gene>
<dbReference type="InterPro" id="IPR025705">
    <property type="entry name" value="Beta_hexosaminidase_sua/sub"/>
</dbReference>
<dbReference type="PRINTS" id="PR00738">
    <property type="entry name" value="GLHYDRLASE20"/>
</dbReference>
<dbReference type="InterPro" id="IPR017853">
    <property type="entry name" value="GH"/>
</dbReference>
<keyword evidence="4" id="KW-0732">Signal</keyword>
<evidence type="ECO:0000256" key="1">
    <source>
        <dbReference type="ARBA" id="ARBA00001231"/>
    </source>
</evidence>
<reference evidence="11" key="1">
    <citation type="journal article" date="2020" name="Fungal Divers.">
        <title>Resolving the Mortierellaceae phylogeny through synthesis of multi-gene phylogenetics and phylogenomics.</title>
        <authorList>
            <person name="Vandepol N."/>
            <person name="Liber J."/>
            <person name="Desiro A."/>
            <person name="Na H."/>
            <person name="Kennedy M."/>
            <person name="Barry K."/>
            <person name="Grigoriev I.V."/>
            <person name="Miller A.N."/>
            <person name="O'Donnell K."/>
            <person name="Stajich J.E."/>
            <person name="Bonito G."/>
        </authorList>
    </citation>
    <scope>NUCLEOTIDE SEQUENCE</scope>
    <source>
        <strain evidence="11">MES-2147</strain>
    </source>
</reference>
<dbReference type="EC" id="3.2.1.52" evidence="3"/>
<protein>
    <recommendedName>
        <fullName evidence="3">beta-N-acetylhexosaminidase</fullName>
        <ecNumber evidence="3">3.2.1.52</ecNumber>
    </recommendedName>
</protein>
<evidence type="ECO:0000256" key="8">
    <source>
        <dbReference type="PIRSR" id="PIRSR625705-1"/>
    </source>
</evidence>
<evidence type="ECO:0000256" key="5">
    <source>
        <dbReference type="ARBA" id="ARBA00022801"/>
    </source>
</evidence>
<evidence type="ECO:0000259" key="10">
    <source>
        <dbReference type="Pfam" id="PF14845"/>
    </source>
</evidence>